<evidence type="ECO:0000256" key="2">
    <source>
        <dbReference type="ARBA" id="ARBA00003690"/>
    </source>
</evidence>
<dbReference type="GO" id="GO:0008395">
    <property type="term" value="F:steroid hydroxylase activity"/>
    <property type="evidence" value="ECO:0007669"/>
    <property type="project" value="TreeGrafter"/>
</dbReference>
<keyword evidence="12 15" id="KW-0503">Monooxygenase</keyword>
<dbReference type="GO" id="GO:0016712">
    <property type="term" value="F:oxidoreductase activity, acting on paired donors, with incorporation or reduction of molecular oxygen, reduced flavin or flavoprotein as one donor, and incorporation of one atom of oxygen"/>
    <property type="evidence" value="ECO:0007669"/>
    <property type="project" value="TreeGrafter"/>
</dbReference>
<dbReference type="EnsemblMetazoa" id="AALB015657-RA">
    <property type="protein sequence ID" value="AALB015657-PA"/>
    <property type="gene ID" value="AALB015657"/>
</dbReference>
<dbReference type="GO" id="GO:0006082">
    <property type="term" value="P:organic acid metabolic process"/>
    <property type="evidence" value="ECO:0007669"/>
    <property type="project" value="TreeGrafter"/>
</dbReference>
<feature type="binding site" description="axial binding residue" evidence="14">
    <location>
        <position position="466"/>
    </location>
    <ligand>
        <name>heme</name>
        <dbReference type="ChEBI" id="CHEBI:30413"/>
    </ligand>
    <ligandPart>
        <name>Fe</name>
        <dbReference type="ChEBI" id="CHEBI:18248"/>
    </ligandPart>
</feature>
<dbReference type="InterPro" id="IPR036396">
    <property type="entry name" value="Cyt_P450_sf"/>
</dbReference>
<evidence type="ECO:0000256" key="1">
    <source>
        <dbReference type="ARBA" id="ARBA00001971"/>
    </source>
</evidence>
<comment type="similarity">
    <text evidence="5 15">Belongs to the cytochrome P450 family.</text>
</comment>
<dbReference type="STRING" id="7167.A0A182G078"/>
<dbReference type="PANTHER" id="PTHR24300:SF376">
    <property type="entry name" value="CYTOCHROME P450 15A1"/>
    <property type="match status" value="1"/>
</dbReference>
<reference evidence="16 17" key="1">
    <citation type="journal article" date="2017" name="G3 (Bethesda)">
        <title>The Physical Genome Mapping of Anopheles albimanus Corrected Scaffold Misassemblies and Identified Interarm Rearrangements in Genus Anopheles.</title>
        <authorList>
            <person name="Artemov G.N."/>
            <person name="Peery A.N."/>
            <person name="Jiang X."/>
            <person name="Tu Z."/>
            <person name="Stegniy V.N."/>
            <person name="Sharakhova M.V."/>
            <person name="Sharakhov I.V."/>
        </authorList>
    </citation>
    <scope>NUCLEOTIDE SEQUENCE [LARGE SCALE GENOMIC DNA]</scope>
    <source>
        <strain evidence="16 17">ALBI9_A</strain>
    </source>
</reference>
<evidence type="ECO:0000256" key="7">
    <source>
        <dbReference type="ARBA" id="ARBA00022723"/>
    </source>
</evidence>
<reference evidence="16" key="2">
    <citation type="submission" date="2022-08" db="UniProtKB">
        <authorList>
            <consortium name="EnsemblMetazoa"/>
        </authorList>
    </citation>
    <scope>IDENTIFICATION</scope>
    <source>
        <strain evidence="16">STECLA/ALBI9_A</strain>
    </source>
</reference>
<dbReference type="FunFam" id="1.10.630.10:FF:000238">
    <property type="entry name" value="Cytochrome P450 2A6"/>
    <property type="match status" value="1"/>
</dbReference>
<proteinExistence type="inferred from homology"/>
<keyword evidence="8" id="KW-0256">Endoplasmic reticulum</keyword>
<keyword evidence="10 15" id="KW-0560">Oxidoreductase</keyword>
<evidence type="ECO:0000256" key="11">
    <source>
        <dbReference type="ARBA" id="ARBA00023004"/>
    </source>
</evidence>
<evidence type="ECO:0000256" key="3">
    <source>
        <dbReference type="ARBA" id="ARBA00004174"/>
    </source>
</evidence>
<dbReference type="GO" id="GO:0005789">
    <property type="term" value="C:endoplasmic reticulum membrane"/>
    <property type="evidence" value="ECO:0007669"/>
    <property type="project" value="UniProtKB-SubCell"/>
</dbReference>
<accession>A0A182G078</accession>
<dbReference type="GO" id="GO:0005506">
    <property type="term" value="F:iron ion binding"/>
    <property type="evidence" value="ECO:0007669"/>
    <property type="project" value="InterPro"/>
</dbReference>
<evidence type="ECO:0000313" key="16">
    <source>
        <dbReference type="EnsemblMetazoa" id="AALB015657-PA"/>
    </source>
</evidence>
<evidence type="ECO:0000256" key="6">
    <source>
        <dbReference type="ARBA" id="ARBA00022617"/>
    </source>
</evidence>
<dbReference type="InterPro" id="IPR001128">
    <property type="entry name" value="Cyt_P450"/>
</dbReference>
<dbReference type="GO" id="GO:0006805">
    <property type="term" value="P:xenobiotic metabolic process"/>
    <property type="evidence" value="ECO:0007669"/>
    <property type="project" value="TreeGrafter"/>
</dbReference>
<dbReference type="PRINTS" id="PR00385">
    <property type="entry name" value="P450"/>
</dbReference>
<name>A0A182G078_ANOAL</name>
<dbReference type="PANTHER" id="PTHR24300">
    <property type="entry name" value="CYTOCHROME P450 508A4-RELATED"/>
    <property type="match status" value="1"/>
</dbReference>
<evidence type="ECO:0000256" key="15">
    <source>
        <dbReference type="RuleBase" id="RU000461"/>
    </source>
</evidence>
<dbReference type="InterPro" id="IPR050182">
    <property type="entry name" value="Cytochrome_P450_fam2"/>
</dbReference>
<evidence type="ECO:0000256" key="13">
    <source>
        <dbReference type="ARBA" id="ARBA00023136"/>
    </source>
</evidence>
<evidence type="ECO:0000313" key="17">
    <source>
        <dbReference type="Proteomes" id="UP000069272"/>
    </source>
</evidence>
<dbReference type="VEuPathDB" id="VectorBase:AALB20_032227"/>
<keyword evidence="17" id="KW-1185">Reference proteome</keyword>
<dbReference type="InterPro" id="IPR002401">
    <property type="entry name" value="Cyt_P450_E_grp-I"/>
</dbReference>
<comment type="function">
    <text evidence="2">May be involved in the metabolism of insect hormones and in the breakdown of synthetic insecticides.</text>
</comment>
<keyword evidence="11 14" id="KW-0408">Iron</keyword>
<dbReference type="VEuPathDB" id="VectorBase:AALB015657"/>
<dbReference type="InterPro" id="IPR017972">
    <property type="entry name" value="Cyt_P450_CS"/>
</dbReference>
<comment type="subcellular location">
    <subcellularLocation>
        <location evidence="4">Endoplasmic reticulum membrane</location>
        <topology evidence="4">Peripheral membrane protein</topology>
    </subcellularLocation>
    <subcellularLocation>
        <location evidence="3">Microsome membrane</location>
        <topology evidence="3">Peripheral membrane protein</topology>
    </subcellularLocation>
</comment>
<keyword evidence="13" id="KW-0472">Membrane</keyword>
<keyword evidence="7 14" id="KW-0479">Metal-binding</keyword>
<evidence type="ECO:0000256" key="8">
    <source>
        <dbReference type="ARBA" id="ARBA00022824"/>
    </source>
</evidence>
<evidence type="ECO:0000256" key="12">
    <source>
        <dbReference type="ARBA" id="ARBA00023033"/>
    </source>
</evidence>
<dbReference type="Pfam" id="PF00067">
    <property type="entry name" value="p450"/>
    <property type="match status" value="1"/>
</dbReference>
<dbReference type="GO" id="GO:0020037">
    <property type="term" value="F:heme binding"/>
    <property type="evidence" value="ECO:0007669"/>
    <property type="project" value="InterPro"/>
</dbReference>
<evidence type="ECO:0000256" key="5">
    <source>
        <dbReference type="ARBA" id="ARBA00010617"/>
    </source>
</evidence>
<dbReference type="SUPFAM" id="SSF48264">
    <property type="entry name" value="Cytochrome P450"/>
    <property type="match status" value="1"/>
</dbReference>
<evidence type="ECO:0000256" key="9">
    <source>
        <dbReference type="ARBA" id="ARBA00022848"/>
    </source>
</evidence>
<dbReference type="PRINTS" id="PR00463">
    <property type="entry name" value="EP450I"/>
</dbReference>
<evidence type="ECO:0000256" key="10">
    <source>
        <dbReference type="ARBA" id="ARBA00023002"/>
    </source>
</evidence>
<organism evidence="16 17">
    <name type="scientific">Anopheles albimanus</name>
    <name type="common">New world malaria mosquito</name>
    <dbReference type="NCBI Taxonomy" id="7167"/>
    <lineage>
        <taxon>Eukaryota</taxon>
        <taxon>Metazoa</taxon>
        <taxon>Ecdysozoa</taxon>
        <taxon>Arthropoda</taxon>
        <taxon>Hexapoda</taxon>
        <taxon>Insecta</taxon>
        <taxon>Pterygota</taxon>
        <taxon>Neoptera</taxon>
        <taxon>Endopterygota</taxon>
        <taxon>Diptera</taxon>
        <taxon>Nematocera</taxon>
        <taxon>Culicoidea</taxon>
        <taxon>Culicidae</taxon>
        <taxon>Anophelinae</taxon>
        <taxon>Anopheles</taxon>
    </lineage>
</organism>
<comment type="cofactor">
    <cofactor evidence="1 14">
        <name>heme</name>
        <dbReference type="ChEBI" id="CHEBI:30413"/>
    </cofactor>
</comment>
<dbReference type="Proteomes" id="UP000069272">
    <property type="component" value="Chromosome 2R"/>
</dbReference>
<sequence length="521" mass="60173">MAVLGALLWIAVGVLLLVRFYLHNLKRPPNYPPGPPRVPVLGDYALLLLINGRHLQRAANKLAAYYRTKMLGLSIAGVPTIVVNDLSLAREILNRRQFDGRPDLFMARMREKHFNRRGIFFTDGPAWKDQRWFFLRHLRDYGFGRRSEQYELEMEGELLQLIDVVQYGKRYEYEADFLAADGYVKCPNVFFVTLANAFLQILIGERYPRDKASTLIKSPWRHASATRSGLLFLKNGDDYGTLFSYFPWTRFIYPFSKKYHKIRDGMMGLCRFVETLLVRQQHSFDPEHPRHFVDLYLREMQRHVPSEGTITFQHDQLVVSLADFYLPAVAGTAVQLSMLLERLLLHPEVVASIQHEIDDVVGHGRLPSLSDRANLPYTEATLRESLRIDTLIPSGIVHRAMENTTFQGYNIEQNTLILIGLERVNNQPEEWGDPENFRPTRFLDENGSLVLSKDRSLPFGSGKRLCAGETFARNTMFLVVAALLQHFNLRQRPSDRLPDVSQRSSAFITSPEDFWIRFEPR</sequence>
<evidence type="ECO:0000256" key="4">
    <source>
        <dbReference type="ARBA" id="ARBA00004406"/>
    </source>
</evidence>
<dbReference type="PROSITE" id="PS00086">
    <property type="entry name" value="CYTOCHROME_P450"/>
    <property type="match status" value="1"/>
</dbReference>
<evidence type="ECO:0000256" key="14">
    <source>
        <dbReference type="PIRSR" id="PIRSR602401-1"/>
    </source>
</evidence>
<protein>
    <submittedName>
        <fullName evidence="16">Uncharacterized protein</fullName>
    </submittedName>
</protein>
<keyword evidence="9" id="KW-0492">Microsome</keyword>
<dbReference type="AlphaFoldDB" id="A0A182G078"/>
<keyword evidence="6 14" id="KW-0349">Heme</keyword>
<dbReference type="Gene3D" id="1.10.630.10">
    <property type="entry name" value="Cytochrome P450"/>
    <property type="match status" value="1"/>
</dbReference>